<feature type="non-terminal residue" evidence="1">
    <location>
        <position position="1"/>
    </location>
</feature>
<protein>
    <submittedName>
        <fullName evidence="1">Uncharacterized protein</fullName>
    </submittedName>
</protein>
<name>A0A0V1HJ11_9BILA</name>
<accession>A0A0V1HJ11</accession>
<feature type="non-terminal residue" evidence="1">
    <location>
        <position position="130"/>
    </location>
</feature>
<dbReference type="EMBL" id="JYDP01000059">
    <property type="protein sequence ID" value="KRZ10486.1"/>
    <property type="molecule type" value="Genomic_DNA"/>
</dbReference>
<evidence type="ECO:0000313" key="1">
    <source>
        <dbReference type="EMBL" id="KRZ10486.1"/>
    </source>
</evidence>
<dbReference type="Proteomes" id="UP000055024">
    <property type="component" value="Unassembled WGS sequence"/>
</dbReference>
<evidence type="ECO:0000313" key="2">
    <source>
        <dbReference type="Proteomes" id="UP000055024"/>
    </source>
</evidence>
<dbReference type="AlphaFoldDB" id="A0A0V1HJ11"/>
<proteinExistence type="predicted"/>
<reference evidence="1 2" key="1">
    <citation type="submission" date="2015-01" db="EMBL/GenBank/DDBJ databases">
        <title>Evolution of Trichinella species and genotypes.</title>
        <authorList>
            <person name="Korhonen P.K."/>
            <person name="Edoardo P."/>
            <person name="Giuseppe L.R."/>
            <person name="Gasser R.B."/>
        </authorList>
    </citation>
    <scope>NUCLEOTIDE SEQUENCE [LARGE SCALE GENOMIC DNA]</scope>
    <source>
        <strain evidence="1">ISS1029</strain>
    </source>
</reference>
<keyword evidence="2" id="KW-1185">Reference proteome</keyword>
<comment type="caution">
    <text evidence="1">The sequence shown here is derived from an EMBL/GenBank/DDBJ whole genome shotgun (WGS) entry which is preliminary data.</text>
</comment>
<organism evidence="1 2">
    <name type="scientific">Trichinella zimbabwensis</name>
    <dbReference type="NCBI Taxonomy" id="268475"/>
    <lineage>
        <taxon>Eukaryota</taxon>
        <taxon>Metazoa</taxon>
        <taxon>Ecdysozoa</taxon>
        <taxon>Nematoda</taxon>
        <taxon>Enoplea</taxon>
        <taxon>Dorylaimia</taxon>
        <taxon>Trichinellida</taxon>
        <taxon>Trichinellidae</taxon>
        <taxon>Trichinella</taxon>
    </lineage>
</organism>
<gene>
    <name evidence="1" type="ORF">T11_2377</name>
</gene>
<sequence length="130" mass="15241">KNSNLSRCFPPHSECLTPNTKEVIKFLQSRKSSGQGAQVAGYLPLRHSHRNEPVKNFKIAFSAPHRLYHFKECLMVIVHCLKTEAFEIKPEKCHLLMYKNIWQFLRLALHYWWFAKTCNRTISSVDLVVL</sequence>